<gene>
    <name evidence="2" type="ORF">PAHAL_4G065800</name>
</gene>
<accession>A0A2T8JBZ3</accession>
<evidence type="ECO:0000256" key="1">
    <source>
        <dbReference type="SAM" id="MobiDB-lite"/>
    </source>
</evidence>
<proteinExistence type="predicted"/>
<protein>
    <submittedName>
        <fullName evidence="2">Uncharacterized protein</fullName>
    </submittedName>
</protein>
<organism evidence="2">
    <name type="scientific">Panicum hallii</name>
    <dbReference type="NCBI Taxonomy" id="206008"/>
    <lineage>
        <taxon>Eukaryota</taxon>
        <taxon>Viridiplantae</taxon>
        <taxon>Streptophyta</taxon>
        <taxon>Embryophyta</taxon>
        <taxon>Tracheophyta</taxon>
        <taxon>Spermatophyta</taxon>
        <taxon>Magnoliopsida</taxon>
        <taxon>Liliopsida</taxon>
        <taxon>Poales</taxon>
        <taxon>Poaceae</taxon>
        <taxon>PACMAD clade</taxon>
        <taxon>Panicoideae</taxon>
        <taxon>Panicodae</taxon>
        <taxon>Paniceae</taxon>
        <taxon>Panicinae</taxon>
        <taxon>Panicum</taxon>
        <taxon>Panicum sect. Panicum</taxon>
    </lineage>
</organism>
<dbReference type="Gramene" id="PVH47444">
    <property type="protein sequence ID" value="PVH47444"/>
    <property type="gene ID" value="PAHAL_4G065800"/>
</dbReference>
<name>A0A2T8JBZ3_9POAL</name>
<feature type="compositionally biased region" description="Basic and acidic residues" evidence="1">
    <location>
        <begin position="7"/>
        <end position="19"/>
    </location>
</feature>
<dbReference type="EMBL" id="CM008049">
    <property type="protein sequence ID" value="PVH47444.1"/>
    <property type="molecule type" value="Genomic_DNA"/>
</dbReference>
<feature type="region of interest" description="Disordered" evidence="1">
    <location>
        <begin position="1"/>
        <end position="20"/>
    </location>
</feature>
<dbReference type="AlphaFoldDB" id="A0A2T8JBZ3"/>
<reference evidence="2" key="1">
    <citation type="submission" date="2018-04" db="EMBL/GenBank/DDBJ databases">
        <title>WGS assembly of Panicum hallii.</title>
        <authorList>
            <person name="Lovell J."/>
            <person name="Jenkins J."/>
            <person name="Lowry D."/>
            <person name="Mamidi S."/>
            <person name="Sreedasyam A."/>
            <person name="Weng X."/>
            <person name="Barry K."/>
            <person name="Bonette J."/>
            <person name="Campitelli B."/>
            <person name="Daum C."/>
            <person name="Gordon S."/>
            <person name="Gould B."/>
            <person name="Lipzen A."/>
            <person name="Macqueen A."/>
            <person name="Palacio-Mejia J."/>
            <person name="Plott C."/>
            <person name="Shakirov E."/>
            <person name="Shu S."/>
            <person name="Yoshinaga Y."/>
            <person name="Zane M."/>
            <person name="Rokhsar D."/>
            <person name="Grimwood J."/>
            <person name="Schmutz J."/>
            <person name="Juenger T."/>
        </authorList>
    </citation>
    <scope>NUCLEOTIDE SEQUENCE [LARGE SCALE GENOMIC DNA]</scope>
    <source>
        <strain evidence="2">FIL2</strain>
    </source>
</reference>
<dbReference type="Proteomes" id="UP000243499">
    <property type="component" value="Chromosome 4"/>
</dbReference>
<sequence>MLATRLHGKDKTREPRGQRDSCNMLLILPLHQTSPNPGFLTRWQANQQGIQI</sequence>
<evidence type="ECO:0000313" key="2">
    <source>
        <dbReference type="EMBL" id="PVH47444.1"/>
    </source>
</evidence>